<accession>A0ABW3YHN7</accession>
<dbReference type="Pfam" id="PF13203">
    <property type="entry name" value="DUF2201_N"/>
    <property type="match status" value="1"/>
</dbReference>
<reference evidence="4" key="1">
    <citation type="journal article" date="2019" name="Int. J. Syst. Evol. Microbiol.">
        <title>The Global Catalogue of Microorganisms (GCM) 10K type strain sequencing project: providing services to taxonomists for standard genome sequencing and annotation.</title>
        <authorList>
            <consortium name="The Broad Institute Genomics Platform"/>
            <consortium name="The Broad Institute Genome Sequencing Center for Infectious Disease"/>
            <person name="Wu L."/>
            <person name="Ma J."/>
        </authorList>
    </citation>
    <scope>NUCLEOTIDE SEQUENCE [LARGE SCALE GENOMIC DNA]</scope>
    <source>
        <strain evidence="4">JCM 31037</strain>
    </source>
</reference>
<protein>
    <submittedName>
        <fullName evidence="3">VWA-like domain-containing protein</fullName>
    </submittedName>
</protein>
<dbReference type="InterPro" id="IPR018698">
    <property type="entry name" value="VWA-like_dom"/>
</dbReference>
<organism evidence="3 4">
    <name type="scientific">Micromonospora sonneratiae</name>
    <dbReference type="NCBI Taxonomy" id="1184706"/>
    <lineage>
        <taxon>Bacteria</taxon>
        <taxon>Bacillati</taxon>
        <taxon>Actinomycetota</taxon>
        <taxon>Actinomycetes</taxon>
        <taxon>Micromonosporales</taxon>
        <taxon>Micromonosporaceae</taxon>
        <taxon>Micromonospora</taxon>
    </lineage>
</organism>
<dbReference type="SUPFAM" id="SSF53300">
    <property type="entry name" value="vWA-like"/>
    <property type="match status" value="1"/>
</dbReference>
<name>A0ABW3YHN7_9ACTN</name>
<feature type="domain" description="Putative metallopeptidase" evidence="2">
    <location>
        <begin position="17"/>
        <end position="267"/>
    </location>
</feature>
<evidence type="ECO:0000313" key="3">
    <source>
        <dbReference type="EMBL" id="MFD1324037.1"/>
    </source>
</evidence>
<evidence type="ECO:0000259" key="2">
    <source>
        <dbReference type="Pfam" id="PF13203"/>
    </source>
</evidence>
<dbReference type="PANTHER" id="PTHR38730:SF1">
    <property type="entry name" value="SLL7028 PROTEIN"/>
    <property type="match status" value="1"/>
</dbReference>
<dbReference type="InterPro" id="IPR025154">
    <property type="entry name" value="Put_metallopeptidase_dom"/>
</dbReference>
<evidence type="ECO:0000313" key="4">
    <source>
        <dbReference type="Proteomes" id="UP001597260"/>
    </source>
</evidence>
<dbReference type="Pfam" id="PF09967">
    <property type="entry name" value="DUF2201"/>
    <property type="match status" value="1"/>
</dbReference>
<dbReference type="CDD" id="cd00198">
    <property type="entry name" value="vWFA"/>
    <property type="match status" value="1"/>
</dbReference>
<dbReference type="PANTHER" id="PTHR38730">
    <property type="entry name" value="SLL7028 PROTEIN"/>
    <property type="match status" value="1"/>
</dbReference>
<comment type="caution">
    <text evidence="3">The sequence shown here is derived from an EMBL/GenBank/DDBJ whole genome shotgun (WGS) entry which is preliminary data.</text>
</comment>
<dbReference type="InterPro" id="IPR036465">
    <property type="entry name" value="vWFA_dom_sf"/>
</dbReference>
<evidence type="ECO:0000259" key="1">
    <source>
        <dbReference type="Pfam" id="PF09967"/>
    </source>
</evidence>
<keyword evidence="4" id="KW-1185">Reference proteome</keyword>
<dbReference type="EMBL" id="JBHTMP010000041">
    <property type="protein sequence ID" value="MFD1324037.1"/>
    <property type="molecule type" value="Genomic_DNA"/>
</dbReference>
<gene>
    <name evidence="3" type="ORF">ACFQ4H_23405</name>
</gene>
<dbReference type="Gene3D" id="3.40.50.410">
    <property type="entry name" value="von Willebrand factor, type A domain"/>
    <property type="match status" value="1"/>
</dbReference>
<proteinExistence type="predicted"/>
<dbReference type="RefSeq" id="WP_377573996.1">
    <property type="nucleotide sequence ID" value="NZ_JBHTMP010000041.1"/>
</dbReference>
<sequence>MSIPAGPVPVAALDRAKLLAARFRAANDRPYLATALFSLTVVASDEVPTMAVDRHWRCYVSSDFVARLPVEQLAAVWIHEVAHLLRDHHGRADLLTATDRHDHHRVNLAQDCEINDDLLADRLPLPAGRVDPVATGLPPGLLFEQYLPLLPPTGHTWNCGSGAHGQGQPWDLGGTAGTAAVRPVEANAIRRQTAQAIRTHARGRGSVPGGWQRWASQVLEPTVDWRQVLTGLVREAAAWASGAVDYSYRRPSRRSSALRRVVLPSLRQPLPRVAIVVDTSGSMSDEALATALGEITGVLRAVGIRGNRVTVLACDAAVQVTRRVSSVHDVVLTGGGGTDMRVGINAALRAAEPPSFVIVLTDGQTPWPRTPLHDTRLIAGLIGVDTPEPPAWIATVRIPAT</sequence>
<feature type="domain" description="VWA-like" evidence="1">
    <location>
        <begin position="273"/>
        <end position="383"/>
    </location>
</feature>
<dbReference type="Proteomes" id="UP001597260">
    <property type="component" value="Unassembled WGS sequence"/>
</dbReference>